<organism evidence="7 8">
    <name type="scientific">Henosepilachna vigintioctopunctata</name>
    <dbReference type="NCBI Taxonomy" id="420089"/>
    <lineage>
        <taxon>Eukaryota</taxon>
        <taxon>Metazoa</taxon>
        <taxon>Ecdysozoa</taxon>
        <taxon>Arthropoda</taxon>
        <taxon>Hexapoda</taxon>
        <taxon>Insecta</taxon>
        <taxon>Pterygota</taxon>
        <taxon>Neoptera</taxon>
        <taxon>Endopterygota</taxon>
        <taxon>Coleoptera</taxon>
        <taxon>Polyphaga</taxon>
        <taxon>Cucujiformia</taxon>
        <taxon>Coccinelloidea</taxon>
        <taxon>Coccinellidae</taxon>
        <taxon>Epilachninae</taxon>
        <taxon>Epilachnini</taxon>
        <taxon>Henosepilachna</taxon>
    </lineage>
</organism>
<keyword evidence="2" id="KW-0862">Zinc</keyword>
<evidence type="ECO:0000256" key="4">
    <source>
        <dbReference type="SAM" id="SignalP"/>
    </source>
</evidence>
<feature type="signal peptide" evidence="4">
    <location>
        <begin position="1"/>
        <end position="15"/>
    </location>
</feature>
<sequence>MYLFSLILFWSILESESISSRLKNYGIIHSSNVKHVIVKRGLSDNGHPYNKIKEVHFNSLGQDFRLILHPDNSILHSKFKAYEIDDNGKEYHVPIEHESFYSGRLFGEVASNVSLHMEDGLMTGSIQLPTETYHIEPSWRHIADMGHQTMLIYKQSDILLDWNKDDALLGTSTCGVQDDSLDFNKYKNDTVYLREKRQIIFGEENDFLPAKTRCSLLLVADHTFYKYMGGSSTKTTINYLINLIDRVHKIYNNTLWRETSHGLGFKGMGFLIKKIVVHSSPTRTSYDQEHYNMNRGTIGHWNVRHLLEVFSRNPDNKNFCLAHLFTHQTFKTRNSVVLGLAYIASPRKSSHGGICTTEFFKDGFSVFLNSGLSSTSNHYGQRVITREAELVTAHEFGHNWGSEHDPDIPECSPNSRNNGSYLMYSYSVSGYDKNNKEFSPCSIRSIWKVLQAKSQYCFSAPQKSFCGNSKVEDNEECDAGLFGTEDTDSCCDKDCKLRPGAVCSDKNSPCCQNCRYMPRGTVCRQAQYTTCEEQSVCTGAHSYCPPSPPVNDGIDCQEKGKCVKGECIPFCETRGLYSCMCDTAVNACKRCCRSAFNRTCSPQDFDNILPDGTPCMYGICMNGKCEKTRPEFVERFWNIIDTISINKILQFFKDNIVGSVIIATAAVWLPACYAINKIDKKRKKERLEWENSENFFYPSDVEEVIHVKVPKHRSAPEYSKKRTKHPNI</sequence>
<dbReference type="PANTHER" id="PTHR45702:SF6">
    <property type="entry name" value="DISINTEGRIN AND METALLOPROTEINASE DOMAIN-CONTAINING PROTEIN 17"/>
    <property type="match status" value="1"/>
</dbReference>
<protein>
    <recommendedName>
        <fullName evidence="9">ADAM 17-like protease</fullName>
    </recommendedName>
</protein>
<keyword evidence="2" id="KW-0479">Metal-binding</keyword>
<dbReference type="Gene3D" id="4.10.70.10">
    <property type="entry name" value="Disintegrin domain"/>
    <property type="match status" value="1"/>
</dbReference>
<reference evidence="7 8" key="1">
    <citation type="submission" date="2023-03" db="EMBL/GenBank/DDBJ databases">
        <title>Genome insight into feeding habits of ladybird beetles.</title>
        <authorList>
            <person name="Li H.-S."/>
            <person name="Huang Y.-H."/>
            <person name="Pang H."/>
        </authorList>
    </citation>
    <scope>NUCLEOTIDE SEQUENCE [LARGE SCALE GENOMIC DNA]</scope>
    <source>
        <strain evidence="7">SYSU_2023b</strain>
        <tissue evidence="7">Whole body</tissue>
    </source>
</reference>
<dbReference type="Pfam" id="PF16698">
    <property type="entry name" value="ADAM17_MPD"/>
    <property type="match status" value="1"/>
</dbReference>
<feature type="binding site" evidence="2">
    <location>
        <position position="398"/>
    </location>
    <ligand>
        <name>Zn(2+)</name>
        <dbReference type="ChEBI" id="CHEBI:29105"/>
        <note>catalytic</note>
    </ligand>
</feature>
<evidence type="ECO:0000313" key="8">
    <source>
        <dbReference type="Proteomes" id="UP001431783"/>
    </source>
</evidence>
<feature type="binding site" evidence="2">
    <location>
        <position position="404"/>
    </location>
    <ligand>
        <name>Zn(2+)</name>
        <dbReference type="ChEBI" id="CHEBI:29105"/>
        <note>catalytic</note>
    </ligand>
</feature>
<evidence type="ECO:0000259" key="6">
    <source>
        <dbReference type="PROSITE" id="PS50215"/>
    </source>
</evidence>
<evidence type="ECO:0000256" key="3">
    <source>
        <dbReference type="SAM" id="Phobius"/>
    </source>
</evidence>
<accession>A0AAW1UGC7</accession>
<dbReference type="GO" id="GO:0007219">
    <property type="term" value="P:Notch signaling pathway"/>
    <property type="evidence" value="ECO:0007669"/>
    <property type="project" value="TreeGrafter"/>
</dbReference>
<dbReference type="Proteomes" id="UP001431783">
    <property type="component" value="Unassembled WGS sequence"/>
</dbReference>
<keyword evidence="3" id="KW-1133">Transmembrane helix</keyword>
<feature type="domain" description="Disintegrin" evidence="5">
    <location>
        <begin position="463"/>
        <end position="552"/>
    </location>
</feature>
<dbReference type="SMART" id="SM00050">
    <property type="entry name" value="DISIN"/>
    <property type="match status" value="1"/>
</dbReference>
<dbReference type="SUPFAM" id="SSF55486">
    <property type="entry name" value="Metalloproteases ('zincins'), catalytic domain"/>
    <property type="match status" value="1"/>
</dbReference>
<feature type="chain" id="PRO_5043699414" description="ADAM 17-like protease" evidence="4">
    <location>
        <begin position="16"/>
        <end position="728"/>
    </location>
</feature>
<keyword evidence="3" id="KW-0812">Transmembrane</keyword>
<proteinExistence type="predicted"/>
<feature type="active site" evidence="2">
    <location>
        <position position="395"/>
    </location>
</feature>
<dbReference type="InterPro" id="IPR001590">
    <property type="entry name" value="Peptidase_M12B"/>
</dbReference>
<dbReference type="EMBL" id="JARQZJ010000061">
    <property type="protein sequence ID" value="KAK9879197.1"/>
    <property type="molecule type" value="Genomic_DNA"/>
</dbReference>
<evidence type="ECO:0000256" key="2">
    <source>
        <dbReference type="PROSITE-ProRule" id="PRU00276"/>
    </source>
</evidence>
<keyword evidence="1" id="KW-1015">Disulfide bond</keyword>
<feature type="binding site" evidence="2">
    <location>
        <position position="394"/>
    </location>
    <ligand>
        <name>Zn(2+)</name>
        <dbReference type="ChEBI" id="CHEBI:29105"/>
        <note>catalytic</note>
    </ligand>
</feature>
<dbReference type="InterPro" id="IPR051489">
    <property type="entry name" value="ADAM_Metalloproteinase"/>
</dbReference>
<dbReference type="PROSITE" id="PS50215">
    <property type="entry name" value="ADAM_MEPRO"/>
    <property type="match status" value="1"/>
</dbReference>
<dbReference type="CDD" id="cd14246">
    <property type="entry name" value="ADAM17_MPD"/>
    <property type="match status" value="1"/>
</dbReference>
<keyword evidence="8" id="KW-1185">Reference proteome</keyword>
<dbReference type="InterPro" id="IPR024079">
    <property type="entry name" value="MetalloPept_cat_dom_sf"/>
</dbReference>
<name>A0AAW1UGC7_9CUCU</name>
<evidence type="ECO:0008006" key="9">
    <source>
        <dbReference type="Google" id="ProtNLM"/>
    </source>
</evidence>
<gene>
    <name evidence="7" type="ORF">WA026_004046</name>
</gene>
<evidence type="ECO:0000256" key="1">
    <source>
        <dbReference type="ARBA" id="ARBA00023157"/>
    </source>
</evidence>
<dbReference type="InterPro" id="IPR032029">
    <property type="entry name" value="ADAM17_MPD"/>
</dbReference>
<keyword evidence="4" id="KW-0732">Signal</keyword>
<dbReference type="AlphaFoldDB" id="A0AAW1UGC7"/>
<dbReference type="InterPro" id="IPR001762">
    <property type="entry name" value="Disintegrin_dom"/>
</dbReference>
<feature type="domain" description="Peptidase M12B" evidence="6">
    <location>
        <begin position="212"/>
        <end position="462"/>
    </location>
</feature>
<dbReference type="GO" id="GO:0006509">
    <property type="term" value="P:membrane protein ectodomain proteolysis"/>
    <property type="evidence" value="ECO:0007669"/>
    <property type="project" value="TreeGrafter"/>
</dbReference>
<dbReference type="GO" id="GO:0046872">
    <property type="term" value="F:metal ion binding"/>
    <property type="evidence" value="ECO:0007669"/>
    <property type="project" value="UniProtKB-KW"/>
</dbReference>
<dbReference type="FunFam" id="4.10.70.10:FF:000003">
    <property type="entry name" value="Disintegrin and metalloproteinase domain-containing protein 17"/>
    <property type="match status" value="1"/>
</dbReference>
<dbReference type="Gene3D" id="4.10.70.30">
    <property type="match status" value="1"/>
</dbReference>
<dbReference type="PANTHER" id="PTHR45702">
    <property type="entry name" value="ADAM10/ADAM17 METALLOPEPTIDASE FAMILY MEMBER"/>
    <property type="match status" value="1"/>
</dbReference>
<dbReference type="Pfam" id="PF13574">
    <property type="entry name" value="Reprolysin_2"/>
    <property type="match status" value="1"/>
</dbReference>
<dbReference type="Pfam" id="PF00200">
    <property type="entry name" value="Disintegrin"/>
    <property type="match status" value="1"/>
</dbReference>
<feature type="transmembrane region" description="Helical" evidence="3">
    <location>
        <begin position="656"/>
        <end position="676"/>
    </location>
</feature>
<dbReference type="GO" id="GO:0005886">
    <property type="term" value="C:plasma membrane"/>
    <property type="evidence" value="ECO:0007669"/>
    <property type="project" value="TreeGrafter"/>
</dbReference>
<keyword evidence="3" id="KW-0472">Membrane</keyword>
<comment type="caution">
    <text evidence="7">The sequence shown here is derived from an EMBL/GenBank/DDBJ whole genome shotgun (WGS) entry which is preliminary data.</text>
</comment>
<comment type="caution">
    <text evidence="2">Lacks conserved residue(s) required for the propagation of feature annotation.</text>
</comment>
<dbReference type="GO" id="GO:0004222">
    <property type="term" value="F:metalloendopeptidase activity"/>
    <property type="evidence" value="ECO:0007669"/>
    <property type="project" value="InterPro"/>
</dbReference>
<evidence type="ECO:0000259" key="5">
    <source>
        <dbReference type="PROSITE" id="PS50214"/>
    </source>
</evidence>
<dbReference type="PROSITE" id="PS50214">
    <property type="entry name" value="DISINTEGRIN_2"/>
    <property type="match status" value="1"/>
</dbReference>
<dbReference type="InterPro" id="IPR036436">
    <property type="entry name" value="Disintegrin_dom_sf"/>
</dbReference>
<dbReference type="SUPFAM" id="SSF57552">
    <property type="entry name" value="Blood coagulation inhibitor (disintegrin)"/>
    <property type="match status" value="1"/>
</dbReference>
<evidence type="ECO:0000313" key="7">
    <source>
        <dbReference type="EMBL" id="KAK9879197.1"/>
    </source>
</evidence>
<dbReference type="Gene3D" id="3.40.390.10">
    <property type="entry name" value="Collagenase (Catalytic Domain)"/>
    <property type="match status" value="1"/>
</dbReference>